<dbReference type="InterPro" id="IPR000719">
    <property type="entry name" value="Prot_kinase_dom"/>
</dbReference>
<evidence type="ECO:0000313" key="2">
    <source>
        <dbReference type="EMBL" id="KAK8854132.1"/>
    </source>
</evidence>
<dbReference type="PROSITE" id="PS50011">
    <property type="entry name" value="PROTEIN_KINASE_DOM"/>
    <property type="match status" value="1"/>
</dbReference>
<dbReference type="InterPro" id="IPR051681">
    <property type="entry name" value="Ser/Thr_Kinases-Pseudokinases"/>
</dbReference>
<dbReference type="Proteomes" id="UP001470230">
    <property type="component" value="Unassembled WGS sequence"/>
</dbReference>
<name>A0ABR2HX77_9EUKA</name>
<proteinExistence type="predicted"/>
<comment type="caution">
    <text evidence="2">The sequence shown here is derived from an EMBL/GenBank/DDBJ whole genome shotgun (WGS) entry which is preliminary data.</text>
</comment>
<evidence type="ECO:0000313" key="3">
    <source>
        <dbReference type="Proteomes" id="UP001470230"/>
    </source>
</evidence>
<organism evidence="2 3">
    <name type="scientific">Tritrichomonas musculus</name>
    <dbReference type="NCBI Taxonomy" id="1915356"/>
    <lineage>
        <taxon>Eukaryota</taxon>
        <taxon>Metamonada</taxon>
        <taxon>Parabasalia</taxon>
        <taxon>Tritrichomonadida</taxon>
        <taxon>Tritrichomonadidae</taxon>
        <taxon>Tritrichomonas</taxon>
    </lineage>
</organism>
<keyword evidence="3" id="KW-1185">Reference proteome</keyword>
<dbReference type="EMBL" id="JAPFFF010000021">
    <property type="protein sequence ID" value="KAK8854132.1"/>
    <property type="molecule type" value="Genomic_DNA"/>
</dbReference>
<dbReference type="InterPro" id="IPR011009">
    <property type="entry name" value="Kinase-like_dom_sf"/>
</dbReference>
<protein>
    <recommendedName>
        <fullName evidence="1">Protein kinase domain-containing protein</fullName>
    </recommendedName>
</protein>
<reference evidence="2 3" key="1">
    <citation type="submission" date="2024-04" db="EMBL/GenBank/DDBJ databases">
        <title>Tritrichomonas musculus Genome.</title>
        <authorList>
            <person name="Alves-Ferreira E."/>
            <person name="Grigg M."/>
            <person name="Lorenzi H."/>
            <person name="Galac M."/>
        </authorList>
    </citation>
    <scope>NUCLEOTIDE SEQUENCE [LARGE SCALE GENOMIC DNA]</scope>
    <source>
        <strain evidence="2 3">EAF2021</strain>
    </source>
</reference>
<dbReference type="Gene3D" id="1.10.510.10">
    <property type="entry name" value="Transferase(Phosphotransferase) domain 1"/>
    <property type="match status" value="1"/>
</dbReference>
<sequence>MRPSFDEIVDILTSNFEFIECIDYDDFLTYSESIGEKIIMKYPIKPKEKVKVIQKAVILDSAEKISELTIDNFSRIIETEISNNSIKDYTLNLDKYEQKELIRKNEFSKTFKVIEKDTNNIYAAKISNIDISQFSNEQMLNIAIEFNSISQLNHPSILRFVGFSPRSYKNEAKPVVVTEIYPERTLDDILKMERKNITISGWNATKRLINIYGIASAMKYLHDYEIVHRNLIPNNIFLDKSFYPKLYNFGLCTHLLIVNSMTMQTASKIEGSPIYSAPEFLETQQHTKESDVYSFAVILYEMITREKPLSEINYFNFVSEVVEKNRRPKFNKSIQDCYKNLIEICWSHDPSERPSFEEIVDYIKNDPQFITPDVDKKEFMEYVEKLSTII</sequence>
<gene>
    <name evidence="2" type="ORF">M9Y10_016686</name>
</gene>
<dbReference type="InterPro" id="IPR001245">
    <property type="entry name" value="Ser-Thr/Tyr_kinase_cat_dom"/>
</dbReference>
<evidence type="ECO:0000259" key="1">
    <source>
        <dbReference type="PROSITE" id="PS50011"/>
    </source>
</evidence>
<dbReference type="PANTHER" id="PTHR44329">
    <property type="entry name" value="SERINE/THREONINE-PROTEIN KINASE TNNI3K-RELATED"/>
    <property type="match status" value="1"/>
</dbReference>
<dbReference type="PRINTS" id="PR00109">
    <property type="entry name" value="TYRKINASE"/>
</dbReference>
<accession>A0ABR2HX77</accession>
<feature type="domain" description="Protein kinase" evidence="1">
    <location>
        <begin position="96"/>
        <end position="369"/>
    </location>
</feature>
<dbReference type="Pfam" id="PF00069">
    <property type="entry name" value="Pkinase"/>
    <property type="match status" value="1"/>
</dbReference>
<dbReference type="SUPFAM" id="SSF56112">
    <property type="entry name" value="Protein kinase-like (PK-like)"/>
    <property type="match status" value="1"/>
</dbReference>